<comment type="caution">
    <text evidence="1">The sequence shown here is derived from an EMBL/GenBank/DDBJ whole genome shotgun (WGS) entry which is preliminary data.</text>
</comment>
<name>A0A397J837_9GLOM</name>
<proteinExistence type="predicted"/>
<organism evidence="1 2">
    <name type="scientific">Diversispora epigaea</name>
    <dbReference type="NCBI Taxonomy" id="1348612"/>
    <lineage>
        <taxon>Eukaryota</taxon>
        <taxon>Fungi</taxon>
        <taxon>Fungi incertae sedis</taxon>
        <taxon>Mucoromycota</taxon>
        <taxon>Glomeromycotina</taxon>
        <taxon>Glomeromycetes</taxon>
        <taxon>Diversisporales</taxon>
        <taxon>Diversisporaceae</taxon>
        <taxon>Diversispora</taxon>
    </lineage>
</organism>
<reference evidence="1 2" key="1">
    <citation type="submission" date="2018-08" db="EMBL/GenBank/DDBJ databases">
        <title>Genome and evolution of the arbuscular mycorrhizal fungus Diversispora epigaea (formerly Glomus versiforme) and its bacterial endosymbionts.</title>
        <authorList>
            <person name="Sun X."/>
            <person name="Fei Z."/>
            <person name="Harrison M."/>
        </authorList>
    </citation>
    <scope>NUCLEOTIDE SEQUENCE [LARGE SCALE GENOMIC DNA]</scope>
    <source>
        <strain evidence="1 2">IT104</strain>
    </source>
</reference>
<gene>
    <name evidence="1" type="ORF">Glove_130g5</name>
</gene>
<sequence length="167" mass="19851">MGLFERIKSFFGRIFRKTPDTTLYFPPPVNSIPFSQVPERSLPINIPVPPNFDYEDIDNIKAGWNHLKMLPSPLEDPDEEVWVKSPTTLEGVKPIKAKLWRYYPYGKDLWPYAQSPPESFGEFYSDFYLDIPGRVGAEKWNKYLARREKELREEWNNKEHEFHFGRH</sequence>
<accession>A0A397J837</accession>
<dbReference type="OrthoDB" id="2454874at2759"/>
<evidence type="ECO:0000313" key="1">
    <source>
        <dbReference type="EMBL" id="RHZ80940.1"/>
    </source>
</evidence>
<protein>
    <submittedName>
        <fullName evidence="1">Uncharacterized protein</fullName>
    </submittedName>
</protein>
<dbReference type="Proteomes" id="UP000266861">
    <property type="component" value="Unassembled WGS sequence"/>
</dbReference>
<keyword evidence="2" id="KW-1185">Reference proteome</keyword>
<evidence type="ECO:0000313" key="2">
    <source>
        <dbReference type="Proteomes" id="UP000266861"/>
    </source>
</evidence>
<dbReference type="AlphaFoldDB" id="A0A397J837"/>
<dbReference type="EMBL" id="PQFF01000121">
    <property type="protein sequence ID" value="RHZ80940.1"/>
    <property type="molecule type" value="Genomic_DNA"/>
</dbReference>